<evidence type="ECO:0000313" key="2">
    <source>
        <dbReference type="Proteomes" id="UP000004703"/>
    </source>
</evidence>
<reference evidence="1 2" key="1">
    <citation type="submission" date="2008-01" db="EMBL/GenBank/DDBJ databases">
        <authorList>
            <person name="Wagner-Dobler I."/>
            <person name="Ferriera S."/>
            <person name="Johnson J."/>
            <person name="Kravitz S."/>
            <person name="Beeson K."/>
            <person name="Sutton G."/>
            <person name="Rogers Y.-H."/>
            <person name="Friedman R."/>
            <person name="Frazier M."/>
            <person name="Venter J.C."/>
        </authorList>
    </citation>
    <scope>NUCLEOTIDE SEQUENCE [LARGE SCALE GENOMIC DNA]</scope>
    <source>
        <strain evidence="2">DSM 17067 / NCIMB 14079 / DFL-11</strain>
    </source>
</reference>
<evidence type="ECO:0000313" key="1">
    <source>
        <dbReference type="EMBL" id="EEE44230.1"/>
    </source>
</evidence>
<accession>A0A5E8GW93</accession>
<sequence>MPCFNNGSAGNGGSSYECSVELKRLYDIYMKLTSGRAISEQQDAEYRRVKFAQGDPEKILELYGMYWDQCGAESGLPDLRKAGRIEQKAIRFRG</sequence>
<protein>
    <submittedName>
        <fullName evidence="1">Uncharacterized protein</fullName>
    </submittedName>
</protein>
<proteinExistence type="predicted"/>
<organism evidence="1 2">
    <name type="scientific">Roseibium alexandrii (strain DSM 17067 / NCIMB 14079 / DFL-11)</name>
    <name type="common">Labrenzia alexandrii</name>
    <dbReference type="NCBI Taxonomy" id="244592"/>
    <lineage>
        <taxon>Bacteria</taxon>
        <taxon>Pseudomonadati</taxon>
        <taxon>Pseudomonadota</taxon>
        <taxon>Alphaproteobacteria</taxon>
        <taxon>Hyphomicrobiales</taxon>
        <taxon>Stappiaceae</taxon>
        <taxon>Roseibium</taxon>
    </lineage>
</organism>
<dbReference type="Proteomes" id="UP000004703">
    <property type="component" value="Chromosome"/>
</dbReference>
<comment type="caution">
    <text evidence="1">The sequence shown here is derived from an EMBL/GenBank/DDBJ whole genome shotgun (WGS) entry which is preliminary data.</text>
</comment>
<dbReference type="AlphaFoldDB" id="A0A5E8GW93"/>
<reference evidence="1 2" key="2">
    <citation type="submission" date="2013-04" db="EMBL/GenBank/DDBJ databases">
        <authorList>
            <person name="Fiebig A."/>
            <person name="Pradella S."/>
            <person name="Wagner-Doebler I."/>
        </authorList>
    </citation>
    <scope>NUCLEOTIDE SEQUENCE [LARGE SCALE GENOMIC DNA]</scope>
    <source>
        <strain evidence="2">DSM 17067 / NCIMB 14079 / DFL-11</strain>
    </source>
</reference>
<dbReference type="EMBL" id="ACCU02000003">
    <property type="protein sequence ID" value="EEE44230.1"/>
    <property type="molecule type" value="Genomic_DNA"/>
</dbReference>
<name>A0A5E8GW93_ROSAD</name>
<dbReference type="RefSeq" id="WP_008191156.1">
    <property type="nucleotide sequence ID" value="NZ_CM011002.1"/>
</dbReference>
<gene>
    <name evidence="1" type="ORF">SADFL11_1517</name>
</gene>